<evidence type="ECO:0000313" key="7">
    <source>
        <dbReference type="EMBL" id="GKT32931.1"/>
    </source>
</evidence>
<dbReference type="Proteomes" id="UP001057375">
    <property type="component" value="Unassembled WGS sequence"/>
</dbReference>
<protein>
    <recommendedName>
        <fullName evidence="6">Nitroreductase domain-containing protein</fullName>
    </recommendedName>
</protein>
<evidence type="ECO:0000313" key="8">
    <source>
        <dbReference type="Proteomes" id="UP001057375"/>
    </source>
</evidence>
<gene>
    <name evidence="7" type="ORF">ADUPG1_006971</name>
</gene>
<dbReference type="InterPro" id="IPR000415">
    <property type="entry name" value="Nitroreductase-like"/>
</dbReference>
<evidence type="ECO:0000256" key="5">
    <source>
        <dbReference type="ARBA" id="ARBA00023002"/>
    </source>
</evidence>
<comment type="cofactor">
    <cofactor evidence="1">
        <name>FMN</name>
        <dbReference type="ChEBI" id="CHEBI:58210"/>
    </cofactor>
</comment>
<organism evidence="7 8">
    <name type="scientific">Aduncisulcus paluster</name>
    <dbReference type="NCBI Taxonomy" id="2918883"/>
    <lineage>
        <taxon>Eukaryota</taxon>
        <taxon>Metamonada</taxon>
        <taxon>Carpediemonas-like organisms</taxon>
        <taxon>Aduncisulcus</taxon>
    </lineage>
</organism>
<dbReference type="Gene3D" id="3.40.109.10">
    <property type="entry name" value="NADH Oxidase"/>
    <property type="match status" value="1"/>
</dbReference>
<evidence type="ECO:0000256" key="3">
    <source>
        <dbReference type="ARBA" id="ARBA00022630"/>
    </source>
</evidence>
<evidence type="ECO:0000256" key="4">
    <source>
        <dbReference type="ARBA" id="ARBA00022643"/>
    </source>
</evidence>
<evidence type="ECO:0000256" key="2">
    <source>
        <dbReference type="ARBA" id="ARBA00007118"/>
    </source>
</evidence>
<keyword evidence="3" id="KW-0285">Flavoprotein</keyword>
<dbReference type="PANTHER" id="PTHR43673">
    <property type="entry name" value="NAD(P)H NITROREDUCTASE YDGI-RELATED"/>
    <property type="match status" value="1"/>
</dbReference>
<sequence length="204" mass="22263">MPYEPTVKAPNPTIQAIFDRQSCRCFAPDEVEDETIKVLAECAQSAPSACNMQNINIFVLKGVEKVAEFGLGIEELIVEELPFMKGIAMSKEKMGLKSFVFYDAPVAYIMTGNVCDEKACVYLESDCGHYAQSIMIGAKSLGLDSICVGCTRGPKTSVAVLEYLKKNFPSFPWEEKGEQRLLLSVGVGKAKVMKAKPSRASSKG</sequence>
<name>A0ABQ5KLX5_9EUKA</name>
<dbReference type="InterPro" id="IPR029479">
    <property type="entry name" value="Nitroreductase"/>
</dbReference>
<proteinExistence type="inferred from homology"/>
<dbReference type="PANTHER" id="PTHR43673:SF2">
    <property type="entry name" value="NITROREDUCTASE"/>
    <property type="match status" value="1"/>
</dbReference>
<reference evidence="7" key="1">
    <citation type="submission" date="2022-03" db="EMBL/GenBank/DDBJ databases">
        <title>Draft genome sequence of Aduncisulcus paluster, a free-living microaerophilic Fornicata.</title>
        <authorList>
            <person name="Yuyama I."/>
            <person name="Kume K."/>
            <person name="Tamura T."/>
            <person name="Inagaki Y."/>
            <person name="Hashimoto T."/>
        </authorList>
    </citation>
    <scope>NUCLEOTIDE SEQUENCE</scope>
    <source>
        <strain evidence="7">NY0171</strain>
    </source>
</reference>
<keyword evidence="4" id="KW-0288">FMN</keyword>
<comment type="similarity">
    <text evidence="2">Belongs to the nitroreductase family.</text>
</comment>
<keyword evidence="5" id="KW-0560">Oxidoreductase</keyword>
<evidence type="ECO:0000256" key="1">
    <source>
        <dbReference type="ARBA" id="ARBA00001917"/>
    </source>
</evidence>
<dbReference type="Pfam" id="PF00881">
    <property type="entry name" value="Nitroreductase"/>
    <property type="match status" value="1"/>
</dbReference>
<comment type="caution">
    <text evidence="7">The sequence shown here is derived from an EMBL/GenBank/DDBJ whole genome shotgun (WGS) entry which is preliminary data.</text>
</comment>
<keyword evidence="8" id="KW-1185">Reference proteome</keyword>
<dbReference type="EMBL" id="BQXS01010089">
    <property type="protein sequence ID" value="GKT32931.1"/>
    <property type="molecule type" value="Genomic_DNA"/>
</dbReference>
<feature type="domain" description="Nitroreductase" evidence="6">
    <location>
        <begin position="18"/>
        <end position="155"/>
    </location>
</feature>
<dbReference type="SUPFAM" id="SSF55469">
    <property type="entry name" value="FMN-dependent nitroreductase-like"/>
    <property type="match status" value="1"/>
</dbReference>
<accession>A0ABQ5KLX5</accession>
<evidence type="ECO:0000259" key="6">
    <source>
        <dbReference type="Pfam" id="PF00881"/>
    </source>
</evidence>